<dbReference type="AlphaFoldDB" id="A0A0G1KML5"/>
<dbReference type="HAMAP" id="MF_00318">
    <property type="entry name" value="Enolase"/>
    <property type="match status" value="1"/>
</dbReference>
<feature type="binding site" evidence="9">
    <location>
        <position position="333"/>
    </location>
    <ligand>
        <name>(2R)-2-phosphoglycerate</name>
        <dbReference type="ChEBI" id="CHEBI:58289"/>
    </ligand>
</feature>
<dbReference type="PATRIC" id="fig|1619125.3.peg.329"/>
<evidence type="ECO:0000256" key="12">
    <source>
        <dbReference type="PIRSR" id="PIRSR001400-3"/>
    </source>
</evidence>
<comment type="subcellular location">
    <subcellularLocation>
        <location evidence="9">Cytoplasm</location>
    </subcellularLocation>
    <subcellularLocation>
        <location evidence="9">Secreted</location>
    </subcellularLocation>
    <subcellularLocation>
        <location evidence="9">Cell surface</location>
    </subcellularLocation>
    <text evidence="9">Fractions of enolase are present in both the cytoplasm and on the cell surface.</text>
</comment>
<feature type="domain" description="Enolase C-terminal TIM barrel" evidence="13">
    <location>
        <begin position="136"/>
        <end position="405"/>
    </location>
</feature>
<feature type="binding site" evidence="9 12">
    <location>
        <position position="238"/>
    </location>
    <ligand>
        <name>Mg(2+)</name>
        <dbReference type="ChEBI" id="CHEBI:18420"/>
    </ligand>
</feature>
<evidence type="ECO:0000256" key="10">
    <source>
        <dbReference type="PIRSR" id="PIRSR001400-1"/>
    </source>
</evidence>
<dbReference type="InterPro" id="IPR036849">
    <property type="entry name" value="Enolase-like_C_sf"/>
</dbReference>
<dbReference type="PIRSF" id="PIRSF001400">
    <property type="entry name" value="Enolase"/>
    <property type="match status" value="1"/>
</dbReference>
<dbReference type="SFLD" id="SFLDS00001">
    <property type="entry name" value="Enolase"/>
    <property type="match status" value="1"/>
</dbReference>
<dbReference type="SFLD" id="SFLDF00002">
    <property type="entry name" value="enolase"/>
    <property type="match status" value="1"/>
</dbReference>
<dbReference type="GO" id="GO:0000287">
    <property type="term" value="F:magnesium ion binding"/>
    <property type="evidence" value="ECO:0007669"/>
    <property type="project" value="UniProtKB-UniRule"/>
</dbReference>
<dbReference type="Pfam" id="PF00113">
    <property type="entry name" value="Enolase_C"/>
    <property type="match status" value="1"/>
</dbReference>
<keyword evidence="7 9" id="KW-0324">Glycolysis</keyword>
<evidence type="ECO:0000259" key="14">
    <source>
        <dbReference type="SMART" id="SM01193"/>
    </source>
</evidence>
<evidence type="ECO:0000313" key="15">
    <source>
        <dbReference type="EMBL" id="KKT84725.1"/>
    </source>
</evidence>
<dbReference type="GO" id="GO:0004634">
    <property type="term" value="F:phosphopyruvate hydratase activity"/>
    <property type="evidence" value="ECO:0007669"/>
    <property type="project" value="UniProtKB-UniRule"/>
</dbReference>
<evidence type="ECO:0000256" key="9">
    <source>
        <dbReference type="HAMAP-Rule" id="MF_00318"/>
    </source>
</evidence>
<evidence type="ECO:0000256" key="11">
    <source>
        <dbReference type="PIRSR" id="PIRSR001400-2"/>
    </source>
</evidence>
<keyword evidence="8 9" id="KW-0456">Lyase</keyword>
<feature type="binding site" evidence="9">
    <location>
        <position position="363"/>
    </location>
    <ligand>
        <name>(2R)-2-phosphoglycerate</name>
        <dbReference type="ChEBI" id="CHEBI:58289"/>
    </ligand>
</feature>
<comment type="similarity">
    <text evidence="2 9">Belongs to the enolase family.</text>
</comment>
<feature type="active site" description="Proton acceptor" evidence="9 10">
    <location>
        <position position="333"/>
    </location>
</feature>
<dbReference type="GO" id="GO:0006096">
    <property type="term" value="P:glycolytic process"/>
    <property type="evidence" value="ECO:0007669"/>
    <property type="project" value="UniProtKB-UniRule"/>
</dbReference>
<comment type="catalytic activity">
    <reaction evidence="9">
        <text>(2R)-2-phosphoglycerate = phosphoenolpyruvate + H2O</text>
        <dbReference type="Rhea" id="RHEA:10164"/>
        <dbReference type="ChEBI" id="CHEBI:15377"/>
        <dbReference type="ChEBI" id="CHEBI:58289"/>
        <dbReference type="ChEBI" id="CHEBI:58702"/>
        <dbReference type="EC" id="4.2.1.11"/>
    </reaction>
</comment>
<keyword evidence="5 9" id="KW-0964">Secreted</keyword>
<evidence type="ECO:0000256" key="4">
    <source>
        <dbReference type="ARBA" id="ARBA00017068"/>
    </source>
</evidence>
<evidence type="ECO:0000256" key="1">
    <source>
        <dbReference type="ARBA" id="ARBA00005031"/>
    </source>
</evidence>
<dbReference type="PANTHER" id="PTHR11902:SF1">
    <property type="entry name" value="ENOLASE"/>
    <property type="match status" value="1"/>
</dbReference>
<protein>
    <recommendedName>
        <fullName evidence="4 9">Enolase</fullName>
        <ecNumber evidence="3 9">4.2.1.11</ecNumber>
    </recommendedName>
    <alternativeName>
        <fullName evidence="9">2-phospho-D-glycerate hydro-lyase</fullName>
    </alternativeName>
    <alternativeName>
        <fullName evidence="9">2-phosphoglycerate dehydratase</fullName>
    </alternativeName>
</protein>
<feature type="binding site" evidence="11">
    <location>
        <position position="308"/>
    </location>
    <ligand>
        <name>substrate</name>
    </ligand>
</feature>
<evidence type="ECO:0000256" key="2">
    <source>
        <dbReference type="ARBA" id="ARBA00009604"/>
    </source>
</evidence>
<dbReference type="PANTHER" id="PTHR11902">
    <property type="entry name" value="ENOLASE"/>
    <property type="match status" value="1"/>
</dbReference>
<proteinExistence type="inferred from homology"/>
<dbReference type="SUPFAM" id="SSF54826">
    <property type="entry name" value="Enolase N-terminal domain-like"/>
    <property type="match status" value="1"/>
</dbReference>
<feature type="binding site" evidence="9 12">
    <location>
        <position position="308"/>
    </location>
    <ligand>
        <name>Mg(2+)</name>
        <dbReference type="ChEBI" id="CHEBI:18420"/>
    </ligand>
</feature>
<dbReference type="SUPFAM" id="SSF51604">
    <property type="entry name" value="Enolase C-terminal domain-like"/>
    <property type="match status" value="1"/>
</dbReference>
<evidence type="ECO:0000256" key="8">
    <source>
        <dbReference type="ARBA" id="ARBA00023239"/>
    </source>
</evidence>
<evidence type="ECO:0000256" key="5">
    <source>
        <dbReference type="ARBA" id="ARBA00022525"/>
    </source>
</evidence>
<dbReference type="InterPro" id="IPR020810">
    <property type="entry name" value="Enolase_C"/>
</dbReference>
<dbReference type="GO" id="GO:0000015">
    <property type="term" value="C:phosphopyruvate hydratase complex"/>
    <property type="evidence" value="ECO:0007669"/>
    <property type="project" value="InterPro"/>
</dbReference>
<feature type="binding site" evidence="9 12">
    <location>
        <position position="281"/>
    </location>
    <ligand>
        <name>Mg(2+)</name>
        <dbReference type="ChEBI" id="CHEBI:18420"/>
    </ligand>
</feature>
<feature type="binding site" evidence="11">
    <location>
        <position position="384"/>
    </location>
    <ligand>
        <name>substrate</name>
    </ligand>
</feature>
<dbReference type="GO" id="GO:0009986">
    <property type="term" value="C:cell surface"/>
    <property type="evidence" value="ECO:0007669"/>
    <property type="project" value="UniProtKB-SubCell"/>
</dbReference>
<dbReference type="InterPro" id="IPR020811">
    <property type="entry name" value="Enolase_N"/>
</dbReference>
<dbReference type="InterPro" id="IPR020809">
    <property type="entry name" value="Enolase_CS"/>
</dbReference>
<comment type="cofactor">
    <cofactor evidence="9">
        <name>Mg(2+)</name>
        <dbReference type="ChEBI" id="CHEBI:18420"/>
    </cofactor>
    <text evidence="9">Binds a second Mg(2+) ion via substrate during catalysis.</text>
</comment>
<dbReference type="Pfam" id="PF03952">
    <property type="entry name" value="Enolase_N"/>
    <property type="match status" value="1"/>
</dbReference>
<dbReference type="PRINTS" id="PR00148">
    <property type="entry name" value="ENOLASE"/>
</dbReference>
<dbReference type="Gene3D" id="3.20.20.120">
    <property type="entry name" value="Enolase-like C-terminal domain"/>
    <property type="match status" value="1"/>
</dbReference>
<feature type="binding site" evidence="11">
    <location>
        <position position="161"/>
    </location>
    <ligand>
        <name>substrate</name>
    </ligand>
</feature>
<accession>A0A0G1KML5</accession>
<evidence type="ECO:0000259" key="13">
    <source>
        <dbReference type="SMART" id="SM01192"/>
    </source>
</evidence>
<comment type="function">
    <text evidence="9">Catalyzes the reversible conversion of 2-phosphoglycerate (2-PG) into phosphoenolpyruvate (PEP). It is essential for the degradation of carbohydrates via glycolysis.</text>
</comment>
<dbReference type="Proteomes" id="UP000034504">
    <property type="component" value="Unassembled WGS sequence"/>
</dbReference>
<feature type="domain" description="Enolase N-terminal" evidence="14">
    <location>
        <begin position="4"/>
        <end position="123"/>
    </location>
</feature>
<dbReference type="InterPro" id="IPR000941">
    <property type="entry name" value="Enolase"/>
</dbReference>
<evidence type="ECO:0000256" key="7">
    <source>
        <dbReference type="ARBA" id="ARBA00023152"/>
    </source>
</evidence>
<organism evidence="15 16">
    <name type="scientific">candidate division WWE3 bacterium GW2011_GWC2_44_9</name>
    <dbReference type="NCBI Taxonomy" id="1619125"/>
    <lineage>
        <taxon>Bacteria</taxon>
        <taxon>Katanobacteria</taxon>
    </lineage>
</organism>
<evidence type="ECO:0000256" key="3">
    <source>
        <dbReference type="ARBA" id="ARBA00012058"/>
    </source>
</evidence>
<feature type="binding site" evidence="11">
    <location>
        <begin position="360"/>
        <end position="363"/>
    </location>
    <ligand>
        <name>substrate</name>
    </ligand>
</feature>
<keyword evidence="6 9" id="KW-0460">Magnesium</keyword>
<dbReference type="EC" id="4.2.1.11" evidence="3 9"/>
<dbReference type="SMART" id="SM01192">
    <property type="entry name" value="Enolase_C"/>
    <property type="match status" value="1"/>
</dbReference>
<sequence>MPTISSIKALKVLNSRGDWTIKTTLELSDGSTGWAIVPEGASKGELEAICLPADQSVDLLQGKLSKALVGKSFVTVSELDKFLIDIDGTENKHVLGGNTILALSVAFTRAHARSQKLDDWEYLANLAKSIGISVDRKSAITPLFNILNGGKHAQNDLSFQEFMLIPARNYTMEECVEVGVKVYKSLRNRLQRDGFSTGVGDEGGFAPLNFTVKKALTYITECASEHYKVGEDVFLGMDVAAGSFYRDGYYVLPEEHLKLTSEQFERYLLDLMRQFKLIYLEDPFHEQDVNWWRKAVDDFGSRVMLSADDLVVTNPQILTGAIKQKLANTVIVKPNQIGTVSETLDFVNLARRAGWNVVGSHRSGDTEDPFIADLAFALGADFVKFGAPSRGERTSKFNRLLELYSS</sequence>
<feature type="binding site" evidence="11">
    <location>
        <position position="281"/>
    </location>
    <ligand>
        <name>substrate</name>
    </ligand>
</feature>
<dbReference type="EMBL" id="LCJU01000012">
    <property type="protein sequence ID" value="KKT84725.1"/>
    <property type="molecule type" value="Genomic_DNA"/>
</dbReference>
<reference evidence="15 16" key="1">
    <citation type="journal article" date="2015" name="Nature">
        <title>rRNA introns, odd ribosomes, and small enigmatic genomes across a large radiation of phyla.</title>
        <authorList>
            <person name="Brown C.T."/>
            <person name="Hug L.A."/>
            <person name="Thomas B.C."/>
            <person name="Sharon I."/>
            <person name="Castelle C.J."/>
            <person name="Singh A."/>
            <person name="Wilkins M.J."/>
            <person name="Williams K.H."/>
            <person name="Banfield J.F."/>
        </authorList>
    </citation>
    <scope>NUCLEOTIDE SEQUENCE [LARGE SCALE GENOMIC DNA]</scope>
</reference>
<keyword evidence="9 12" id="KW-0479">Metal-binding</keyword>
<name>A0A0G1KML5_UNCKA</name>
<gene>
    <name evidence="9" type="primary">eno</name>
    <name evidence="15" type="ORF">UW82_C0012G0012</name>
</gene>
<feature type="binding site" evidence="9">
    <location>
        <position position="160"/>
    </location>
    <ligand>
        <name>(2R)-2-phosphoglycerate</name>
        <dbReference type="ChEBI" id="CHEBI:58289"/>
    </ligand>
</feature>
<dbReference type="SMART" id="SM01193">
    <property type="entry name" value="Enolase_N"/>
    <property type="match status" value="1"/>
</dbReference>
<comment type="cofactor">
    <cofactor evidence="12">
        <name>Mg(2+)</name>
        <dbReference type="ChEBI" id="CHEBI:18420"/>
    </cofactor>
    <text evidence="12">Mg(2+) is required for catalysis and for stabilizing the dimer.</text>
</comment>
<feature type="binding site" evidence="9">
    <location>
        <position position="362"/>
    </location>
    <ligand>
        <name>(2R)-2-phosphoglycerate</name>
        <dbReference type="ChEBI" id="CHEBI:58289"/>
    </ligand>
</feature>
<feature type="active site" description="Proton donor" evidence="9 10">
    <location>
        <position position="202"/>
    </location>
</feature>
<evidence type="ECO:0000313" key="16">
    <source>
        <dbReference type="Proteomes" id="UP000034504"/>
    </source>
</evidence>
<comment type="caution">
    <text evidence="15">The sequence shown here is derived from an EMBL/GenBank/DDBJ whole genome shotgun (WGS) entry which is preliminary data.</text>
</comment>
<dbReference type="PROSITE" id="PS00164">
    <property type="entry name" value="ENOLASE"/>
    <property type="match status" value="1"/>
</dbReference>
<keyword evidence="9" id="KW-0963">Cytoplasm</keyword>
<comment type="pathway">
    <text evidence="1 9">Carbohydrate degradation; glycolysis; pyruvate from D-glyceraldehyde 3-phosphate: step 4/5.</text>
</comment>
<evidence type="ECO:0000256" key="6">
    <source>
        <dbReference type="ARBA" id="ARBA00022842"/>
    </source>
</evidence>
<feature type="binding site" evidence="9">
    <location>
        <position position="384"/>
    </location>
    <ligand>
        <name>(2R)-2-phosphoglycerate</name>
        <dbReference type="ChEBI" id="CHEBI:58289"/>
    </ligand>
</feature>
<dbReference type="GO" id="GO:0005576">
    <property type="term" value="C:extracellular region"/>
    <property type="evidence" value="ECO:0007669"/>
    <property type="project" value="UniProtKB-SubCell"/>
</dbReference>
<dbReference type="Gene3D" id="3.30.390.10">
    <property type="entry name" value="Enolase-like, N-terminal domain"/>
    <property type="match status" value="1"/>
</dbReference>
<dbReference type="UniPathway" id="UPA00109">
    <property type="reaction ID" value="UER00187"/>
</dbReference>
<dbReference type="SFLD" id="SFLDG00178">
    <property type="entry name" value="enolase"/>
    <property type="match status" value="1"/>
</dbReference>
<feature type="binding site" evidence="11">
    <location>
        <position position="152"/>
    </location>
    <ligand>
        <name>substrate</name>
    </ligand>
</feature>
<dbReference type="InterPro" id="IPR029017">
    <property type="entry name" value="Enolase-like_N"/>
</dbReference>